<evidence type="ECO:0000313" key="3">
    <source>
        <dbReference type="EMBL" id="KAF2788463.1"/>
    </source>
</evidence>
<dbReference type="InterPro" id="IPR002347">
    <property type="entry name" value="SDR_fam"/>
</dbReference>
<gene>
    <name evidence="3" type="ORF">K505DRAFT_314849</name>
</gene>
<dbReference type="Pfam" id="PF00106">
    <property type="entry name" value="adh_short"/>
    <property type="match status" value="1"/>
</dbReference>
<evidence type="ECO:0000313" key="4">
    <source>
        <dbReference type="Proteomes" id="UP000799757"/>
    </source>
</evidence>
<dbReference type="GO" id="GO:0000253">
    <property type="term" value="F:3-beta-hydroxysteroid 3-dehydrogenase (NADP+) activity"/>
    <property type="evidence" value="ECO:0007669"/>
    <property type="project" value="UniProtKB-EC"/>
</dbReference>
<dbReference type="InterPro" id="IPR036291">
    <property type="entry name" value="NAD(P)-bd_dom_sf"/>
</dbReference>
<reference evidence="3" key="1">
    <citation type="journal article" date="2020" name="Stud. Mycol.">
        <title>101 Dothideomycetes genomes: a test case for predicting lifestyles and emergence of pathogens.</title>
        <authorList>
            <person name="Haridas S."/>
            <person name="Albert R."/>
            <person name="Binder M."/>
            <person name="Bloem J."/>
            <person name="Labutti K."/>
            <person name="Salamov A."/>
            <person name="Andreopoulos B."/>
            <person name="Baker S."/>
            <person name="Barry K."/>
            <person name="Bills G."/>
            <person name="Bluhm B."/>
            <person name="Cannon C."/>
            <person name="Castanera R."/>
            <person name="Culley D."/>
            <person name="Daum C."/>
            <person name="Ezra D."/>
            <person name="Gonzalez J."/>
            <person name="Henrissat B."/>
            <person name="Kuo A."/>
            <person name="Liang C."/>
            <person name="Lipzen A."/>
            <person name="Lutzoni F."/>
            <person name="Magnuson J."/>
            <person name="Mondo S."/>
            <person name="Nolan M."/>
            <person name="Ohm R."/>
            <person name="Pangilinan J."/>
            <person name="Park H.-J."/>
            <person name="Ramirez L."/>
            <person name="Alfaro M."/>
            <person name="Sun H."/>
            <person name="Tritt A."/>
            <person name="Yoshinaga Y."/>
            <person name="Zwiers L.-H."/>
            <person name="Turgeon B."/>
            <person name="Goodwin S."/>
            <person name="Spatafora J."/>
            <person name="Crous P."/>
            <person name="Grigoriev I."/>
        </authorList>
    </citation>
    <scope>NUCLEOTIDE SEQUENCE</scope>
    <source>
        <strain evidence="3">CBS 109.77</strain>
    </source>
</reference>
<dbReference type="SUPFAM" id="SSF51735">
    <property type="entry name" value="NAD(P)-binding Rossmann-fold domains"/>
    <property type="match status" value="1"/>
</dbReference>
<dbReference type="GO" id="GO:0005811">
    <property type="term" value="C:lipid droplet"/>
    <property type="evidence" value="ECO:0007669"/>
    <property type="project" value="TreeGrafter"/>
</dbReference>
<protein>
    <recommendedName>
        <fullName evidence="2">3beta-hydroxysteroid 3-dehydrogenase</fullName>
        <ecNumber evidence="2">1.1.1.270</ecNumber>
    </recommendedName>
</protein>
<dbReference type="AlphaFoldDB" id="A0A6A6WX38"/>
<evidence type="ECO:0000256" key="1">
    <source>
        <dbReference type="ARBA" id="ARBA00023589"/>
    </source>
</evidence>
<name>A0A6A6WX38_9PLEO</name>
<evidence type="ECO:0000256" key="2">
    <source>
        <dbReference type="ARBA" id="ARBA00023621"/>
    </source>
</evidence>
<dbReference type="EC" id="1.1.1.270" evidence="2"/>
<keyword evidence="4" id="KW-1185">Reference proteome</keyword>
<dbReference type="EMBL" id="MU002213">
    <property type="protein sequence ID" value="KAF2788463.1"/>
    <property type="molecule type" value="Genomic_DNA"/>
</dbReference>
<dbReference type="Gene3D" id="3.40.50.720">
    <property type="entry name" value="NAD(P)-binding Rossmann-like Domain"/>
    <property type="match status" value="1"/>
</dbReference>
<proteinExistence type="predicted"/>
<dbReference type="OrthoDB" id="191139at2759"/>
<accession>A0A6A6WX38</accession>
<dbReference type="Proteomes" id="UP000799757">
    <property type="component" value="Unassembled WGS sequence"/>
</dbReference>
<sequence>MTSTVLITGANGSLAIHTVQHLLSNQADKFLLLTVRDLSDQDLNTQKLRSVLSAVPGAKYSIRQLDLSSLAAVEQFSSSIVDEVSKGMLPKLESIICNAYYWNLTRDLETTTDGYEKTFQVTFLAHVALVLRLLGSFGPSVGRIVLFSSDAHWPGKNSLEKYPPAIPDENIDSLVKPGPDTPADNMGKGFQRYATSKLAVVTWMYALNRSLEKDPQLKNITAVAINPGNLSDSRALRVNTPKGLQFMSKYIVQPLRPLLRFVDATMRTSKEAGIDVAKLATGQVFPGERGYFTLLKKDTSSPDSLQEATQQRLWEKSLDWARITADNTSLRL</sequence>
<dbReference type="PANTHER" id="PTHR43647:SF4">
    <property type="entry name" value="KETOREDUCTASE (KR) DOMAIN-CONTAINING PROTEIN"/>
    <property type="match status" value="1"/>
</dbReference>
<dbReference type="GO" id="GO:0005741">
    <property type="term" value="C:mitochondrial outer membrane"/>
    <property type="evidence" value="ECO:0007669"/>
    <property type="project" value="TreeGrafter"/>
</dbReference>
<comment type="pathway">
    <text evidence="1">Steroid biosynthesis; zymosterol biosynthesis; zymosterol from lanosterol: step 5/6.</text>
</comment>
<dbReference type="GO" id="GO:0005789">
    <property type="term" value="C:endoplasmic reticulum membrane"/>
    <property type="evidence" value="ECO:0007669"/>
    <property type="project" value="TreeGrafter"/>
</dbReference>
<dbReference type="PANTHER" id="PTHR43647">
    <property type="entry name" value="DEHYDROGENASE"/>
    <property type="match status" value="1"/>
</dbReference>
<organism evidence="3 4">
    <name type="scientific">Melanomma pulvis-pyrius CBS 109.77</name>
    <dbReference type="NCBI Taxonomy" id="1314802"/>
    <lineage>
        <taxon>Eukaryota</taxon>
        <taxon>Fungi</taxon>
        <taxon>Dikarya</taxon>
        <taxon>Ascomycota</taxon>
        <taxon>Pezizomycotina</taxon>
        <taxon>Dothideomycetes</taxon>
        <taxon>Pleosporomycetidae</taxon>
        <taxon>Pleosporales</taxon>
        <taxon>Melanommataceae</taxon>
        <taxon>Melanomma</taxon>
    </lineage>
</organism>
<dbReference type="InterPro" id="IPR051593">
    <property type="entry name" value="Ergosterol_Biosynth_ERG27"/>
</dbReference>